<name>A0ABY1IHE6_9HYPH</name>
<accession>A0ABY1IHE6</accession>
<feature type="compositionally biased region" description="Low complexity" evidence="1">
    <location>
        <begin position="286"/>
        <end position="296"/>
    </location>
</feature>
<keyword evidence="5" id="KW-1185">Reference proteome</keyword>
<evidence type="ECO:0000259" key="3">
    <source>
        <dbReference type="Pfam" id="PF04536"/>
    </source>
</evidence>
<proteinExistence type="predicted"/>
<feature type="domain" description="TPM" evidence="3">
    <location>
        <begin position="346"/>
        <end position="430"/>
    </location>
</feature>
<dbReference type="Proteomes" id="UP000184290">
    <property type="component" value="Unassembled WGS sequence"/>
</dbReference>
<gene>
    <name evidence="4" type="ORF">SAMN02745911_1916</name>
</gene>
<evidence type="ECO:0000256" key="1">
    <source>
        <dbReference type="SAM" id="MobiDB-lite"/>
    </source>
</evidence>
<dbReference type="EMBL" id="FQZC01000002">
    <property type="protein sequence ID" value="SHJ17743.1"/>
    <property type="molecule type" value="Genomic_DNA"/>
</dbReference>
<dbReference type="RefSeq" id="WP_060604067.1">
    <property type="nucleotide sequence ID" value="NZ_FQZC01000002.1"/>
</dbReference>
<dbReference type="Pfam" id="PF04536">
    <property type="entry name" value="TPM_phosphatase"/>
    <property type="match status" value="1"/>
</dbReference>
<feature type="signal peptide" evidence="2">
    <location>
        <begin position="1"/>
        <end position="22"/>
    </location>
</feature>
<feature type="region of interest" description="Disordered" evidence="1">
    <location>
        <begin position="56"/>
        <end position="75"/>
    </location>
</feature>
<dbReference type="InterPro" id="IPR007621">
    <property type="entry name" value="TPM_dom"/>
</dbReference>
<keyword evidence="2" id="KW-0732">Signal</keyword>
<organism evidence="4 5">
    <name type="scientific">Aureimonas altamirensis DSM 21988</name>
    <dbReference type="NCBI Taxonomy" id="1121026"/>
    <lineage>
        <taxon>Bacteria</taxon>
        <taxon>Pseudomonadati</taxon>
        <taxon>Pseudomonadota</taxon>
        <taxon>Alphaproteobacteria</taxon>
        <taxon>Hyphomicrobiales</taxon>
        <taxon>Aurantimonadaceae</taxon>
        <taxon>Aureimonas</taxon>
    </lineage>
</organism>
<evidence type="ECO:0000256" key="2">
    <source>
        <dbReference type="SAM" id="SignalP"/>
    </source>
</evidence>
<feature type="region of interest" description="Disordered" evidence="1">
    <location>
        <begin position="286"/>
        <end position="306"/>
    </location>
</feature>
<feature type="chain" id="PRO_5046485370" evidence="2">
    <location>
        <begin position="23"/>
        <end position="591"/>
    </location>
</feature>
<sequence>MKTLFACGLVAGLAATMSSTEAAPRSTFPTKADREICDPIFARLAEMEQGVLMAQAPEPAPPQQSTPAGEDDAAGLSEGELATELSAMLQACSYEGKALAVDPKALTAPEQPGGVEAVGAIMRFTGLPQNFRIMEGDVPNAAAMIVLGPDGIPQRVIAYNAGFMEEVRTATRDNNWSPLSIMAHEIGHHLSGHTMVPGGSQPPTELEADTFSGFVLFKMGAALPDAQIAIRALIPEADGPTHPGRAKRLAAIEAGWTRSCEQQGGPCDGAADVAVAAVEVAPAAASPSPAPQAAQAGMPDIPGAGQIMMPDEARRMREADAGRQSQIDRMPRLSAEATPAKFDRFVYDEIGIFGPSIRDRLQDTAFRFAAAANVEIVTIVARDLQGRTADEYALDAMRQLRVGKLNVGNGAVLVVAPEAGQAGVALGPGLLVQYDTVEPLRTYLQSYIDLVAAGAQPRAASQMLADAAYRIMRDARALEWDVRYGTLDAMTEQAGSTARRLVAVDATIVSTAPDRSDTTLGINEPMTRHTGPALHARTPGGQDLIFYVNPNVPALMPVPLQEGQRYRFIARNSLLIQDTPQLDLISYDLLQ</sequence>
<comment type="caution">
    <text evidence="4">The sequence shown here is derived from an EMBL/GenBank/DDBJ whole genome shotgun (WGS) entry which is preliminary data.</text>
</comment>
<evidence type="ECO:0000313" key="5">
    <source>
        <dbReference type="Proteomes" id="UP000184290"/>
    </source>
</evidence>
<evidence type="ECO:0000313" key="4">
    <source>
        <dbReference type="EMBL" id="SHJ17743.1"/>
    </source>
</evidence>
<reference evidence="4 5" key="1">
    <citation type="submission" date="2016-11" db="EMBL/GenBank/DDBJ databases">
        <authorList>
            <person name="Varghese N."/>
            <person name="Submissions S."/>
        </authorList>
    </citation>
    <scope>NUCLEOTIDE SEQUENCE [LARGE SCALE GENOMIC DNA]</scope>
    <source>
        <strain evidence="4 5">DSM 21988</strain>
    </source>
</reference>
<protein>
    <submittedName>
        <fullName evidence="4">TLP18.3, Psb32 and MOLO-1 founding proteins of phosphatase</fullName>
    </submittedName>
</protein>
<dbReference type="Gene3D" id="3.10.310.50">
    <property type="match status" value="1"/>
</dbReference>